<gene>
    <name evidence="1" type="ORF">C8J28_13119</name>
</gene>
<keyword evidence="2" id="KW-1185">Reference proteome</keyword>
<dbReference type="RefSeq" id="WP_181318582.1">
    <property type="nucleotide sequence ID" value="NZ_CP090026.1"/>
</dbReference>
<sequence>MVALALEVRFLDQRYHGTPDWPPSPGRLFQALVAGAASDGTGCEARRAALHWFETLEAPVILAPRTEPGRAYISYVPNNDGDAEGDPTDPSRIGKRIQARLIAEDAPLIYLWSGLEAVPDGVADLAERLCQLGRGIDPAYARAVELEEEAVAALMADHPGSVHRPAGSGPDGLDCPLPGSLASLEARHEAFLKRLAVQGAGRKSRIEFSNPPRARFGRVRYDRAAERILFDLRDEKGHFWAIDAAHAGQLVSDWLKDAAERLGPTLAPLAERFVIGRGAGPRDLDRRIRAFALPTLRQHGDRNIRRLAVEIPPDCPIRRDDLVWALGGSADFVGKWGQPVQTEDHRMLERYCQASSRWQSEIPLALPVQRRRLSRGETKAGSERAREEAAARAAVATALRHAGVHAKVAAIGVRKEPYADQGVMAERFAQGTRFDKHSLWHAEVEFLEPVEGPLLLGNGRFAGLGLMRPAQDGAKNDILAFRILEGLEAPDAENLAQALRRAVMARCGANAPAFITGHENDGSPSRPGRNGHVAFVADLPRRRLLVIPPHLADHRAQGTGEDAAMRDLADALQGFTTLRAGRSGCLQLAADPVQDDDPLFCRARVWASVTRYQATHHPRGRPLDVVLKDDLSRELSRRGLPAAEVSVLKSGFNPGGGLFAHLRLTFSHPVQGPVLLGRTLHKGGGLFAAVMAPDR</sequence>
<proteinExistence type="predicted"/>
<evidence type="ECO:0000313" key="2">
    <source>
        <dbReference type="Proteomes" id="UP000244060"/>
    </source>
</evidence>
<reference evidence="1 2" key="1">
    <citation type="submission" date="2018-04" db="EMBL/GenBank/DDBJ databases">
        <title>Genomic Encyclopedia of Type Strains, Phase III (KMG-III): the genomes of soil and plant-associated and newly described type strains.</title>
        <authorList>
            <person name="Whitman W."/>
        </authorList>
    </citation>
    <scope>NUCLEOTIDE SEQUENCE [LARGE SCALE GENOMIC DNA]</scope>
    <source>
        <strain evidence="1 2">KA25</strain>
    </source>
</reference>
<dbReference type="Proteomes" id="UP000244060">
    <property type="component" value="Unassembled WGS sequence"/>
</dbReference>
<name>A0A2T5JQ96_9RHOB</name>
<accession>A0A2T5JQ96</accession>
<dbReference type="Pfam" id="PF09609">
    <property type="entry name" value="Cas_GSU0054"/>
    <property type="match status" value="1"/>
</dbReference>
<dbReference type="AlphaFoldDB" id="A0A2T5JQ96"/>
<dbReference type="InterPro" id="IPR019089">
    <property type="entry name" value="Cas_GSU0054"/>
</dbReference>
<comment type="caution">
    <text evidence="1">The sequence shown here is derived from an EMBL/GenBank/DDBJ whole genome shotgun (WGS) entry which is preliminary data.</text>
</comment>
<organism evidence="1 2">
    <name type="scientific">Cereibacter azotoformans</name>
    <dbReference type="NCBI Taxonomy" id="43057"/>
    <lineage>
        <taxon>Bacteria</taxon>
        <taxon>Pseudomonadati</taxon>
        <taxon>Pseudomonadota</taxon>
        <taxon>Alphaproteobacteria</taxon>
        <taxon>Rhodobacterales</taxon>
        <taxon>Paracoccaceae</taxon>
        <taxon>Cereibacter</taxon>
    </lineage>
</organism>
<protein>
    <submittedName>
        <fullName evidence="1">CRISPR-associated protein Csb2</fullName>
    </submittedName>
</protein>
<dbReference type="NCBIfam" id="TIGR02165">
    <property type="entry name" value="cas5_6_GSU0054"/>
    <property type="match status" value="1"/>
</dbReference>
<evidence type="ECO:0000313" key="1">
    <source>
        <dbReference type="EMBL" id="PTR09908.1"/>
    </source>
</evidence>
<dbReference type="EMBL" id="QAOT01000031">
    <property type="protein sequence ID" value="PTR09908.1"/>
    <property type="molecule type" value="Genomic_DNA"/>
</dbReference>